<dbReference type="InterPro" id="IPR050263">
    <property type="entry name" value="Bact_Fimbrial_Adh_Pro"/>
</dbReference>
<comment type="similarity">
    <text evidence="2">Belongs to the fimbrial protein family.</text>
</comment>
<evidence type="ECO:0000256" key="5">
    <source>
        <dbReference type="SAM" id="SignalP"/>
    </source>
</evidence>
<feature type="signal peptide" evidence="5">
    <location>
        <begin position="1"/>
        <end position="36"/>
    </location>
</feature>
<dbReference type="PANTHER" id="PTHR33420:SF3">
    <property type="entry name" value="FIMBRIAL SUBUNIT ELFA"/>
    <property type="match status" value="1"/>
</dbReference>
<evidence type="ECO:0000256" key="2">
    <source>
        <dbReference type="ARBA" id="ARBA00006671"/>
    </source>
</evidence>
<dbReference type="Proteomes" id="UP000321126">
    <property type="component" value="Unassembled WGS sequence"/>
</dbReference>
<keyword evidence="3 5" id="KW-0732">Signal</keyword>
<dbReference type="AlphaFoldDB" id="A0A5C7BJU3"/>
<dbReference type="Gene3D" id="2.60.40.1090">
    <property type="entry name" value="Fimbrial-type adhesion domain"/>
    <property type="match status" value="1"/>
</dbReference>
<dbReference type="InterPro" id="IPR008966">
    <property type="entry name" value="Adhesion_dom_sf"/>
</dbReference>
<dbReference type="InterPro" id="IPR000259">
    <property type="entry name" value="Adhesion_dom_fimbrial"/>
</dbReference>
<dbReference type="InterPro" id="IPR036937">
    <property type="entry name" value="Adhesion_dom_fimbrial_sf"/>
</dbReference>
<dbReference type="Pfam" id="PF00419">
    <property type="entry name" value="Fimbrial"/>
    <property type="match status" value="1"/>
</dbReference>
<dbReference type="GO" id="GO:0009289">
    <property type="term" value="C:pilus"/>
    <property type="evidence" value="ECO:0007669"/>
    <property type="project" value="UniProtKB-SubCell"/>
</dbReference>
<comment type="caution">
    <text evidence="7">The sequence shown here is derived from an EMBL/GenBank/DDBJ whole genome shotgun (WGS) entry which is preliminary data.</text>
</comment>
<name>A0A5C7BJU3_SERMA</name>
<evidence type="ECO:0000256" key="3">
    <source>
        <dbReference type="ARBA" id="ARBA00022729"/>
    </source>
</evidence>
<dbReference type="SUPFAM" id="SSF49401">
    <property type="entry name" value="Bacterial adhesins"/>
    <property type="match status" value="1"/>
</dbReference>
<evidence type="ECO:0000259" key="6">
    <source>
        <dbReference type="Pfam" id="PF00419"/>
    </source>
</evidence>
<evidence type="ECO:0000313" key="7">
    <source>
        <dbReference type="EMBL" id="TXE24469.1"/>
    </source>
</evidence>
<keyword evidence="4" id="KW-0281">Fimbrium</keyword>
<organism evidence="7 8">
    <name type="scientific">Serratia marcescens</name>
    <dbReference type="NCBI Taxonomy" id="615"/>
    <lineage>
        <taxon>Bacteria</taxon>
        <taxon>Pseudomonadati</taxon>
        <taxon>Pseudomonadota</taxon>
        <taxon>Gammaproteobacteria</taxon>
        <taxon>Enterobacterales</taxon>
        <taxon>Yersiniaceae</taxon>
        <taxon>Serratia</taxon>
    </lineage>
</organism>
<accession>A0A5C7BJU3</accession>
<evidence type="ECO:0000313" key="8">
    <source>
        <dbReference type="Proteomes" id="UP000321126"/>
    </source>
</evidence>
<protein>
    <submittedName>
        <fullName evidence="7">Type 1 fimbrial protein</fullName>
    </submittedName>
</protein>
<dbReference type="GO" id="GO:0043709">
    <property type="term" value="P:cell adhesion involved in single-species biofilm formation"/>
    <property type="evidence" value="ECO:0007669"/>
    <property type="project" value="TreeGrafter"/>
</dbReference>
<comment type="subcellular location">
    <subcellularLocation>
        <location evidence="1">Fimbrium</location>
    </subcellularLocation>
</comment>
<dbReference type="PANTHER" id="PTHR33420">
    <property type="entry name" value="FIMBRIAL SUBUNIT ELFA-RELATED"/>
    <property type="match status" value="1"/>
</dbReference>
<evidence type="ECO:0000256" key="4">
    <source>
        <dbReference type="ARBA" id="ARBA00023263"/>
    </source>
</evidence>
<feature type="domain" description="Fimbrial-type adhesion" evidence="6">
    <location>
        <begin position="53"/>
        <end position="207"/>
    </location>
</feature>
<proteinExistence type="inferred from homology"/>
<gene>
    <name evidence="7" type="ORF">FOT62_24715</name>
</gene>
<dbReference type="EMBL" id="VOUQ01000032">
    <property type="protein sequence ID" value="TXE24469.1"/>
    <property type="molecule type" value="Genomic_DNA"/>
</dbReference>
<reference evidence="7 8" key="1">
    <citation type="submission" date="2019-07" db="EMBL/GenBank/DDBJ databases">
        <title>Serratia strains were isolated from fresh produce.</title>
        <authorList>
            <person name="Cho G.-S."/>
            <person name="Stein M."/>
            <person name="Lee W."/>
            <person name="Suh S.H."/>
            <person name="Franz C.M.A.P."/>
        </authorList>
    </citation>
    <scope>NUCLEOTIDE SEQUENCE [LARGE SCALE GENOMIC DNA]</scope>
    <source>
        <strain evidence="7 8">S16</strain>
    </source>
</reference>
<sequence length="207" mass="21396">MNTHNTPYHPARRRTARHGQRLAVLLATLATGAAQAAPVNATALEDADNALTLSVSVIQGTCSLTLPKTLTFEPAIPALFAQQGRTAAVQPLTLTLKDCAAGHTAPVGLVLSGTTLKDDPRIFNNRGSDGGEVGFMFKDRAYTGGPADFLNADGTVTADTVSGKGYFAGGHIPEDGTEVTYAVGFVATGRPPVGTVSADVTIEVAYQ</sequence>
<dbReference type="RefSeq" id="WP_048797156.1">
    <property type="nucleotide sequence ID" value="NZ_JVEJ01000425.1"/>
</dbReference>
<feature type="chain" id="PRO_5022951789" evidence="5">
    <location>
        <begin position="37"/>
        <end position="207"/>
    </location>
</feature>
<evidence type="ECO:0000256" key="1">
    <source>
        <dbReference type="ARBA" id="ARBA00004561"/>
    </source>
</evidence>